<proteinExistence type="predicted"/>
<organism evidence="1">
    <name type="scientific">marine sediment metagenome</name>
    <dbReference type="NCBI Taxonomy" id="412755"/>
    <lineage>
        <taxon>unclassified sequences</taxon>
        <taxon>metagenomes</taxon>
        <taxon>ecological metagenomes</taxon>
    </lineage>
</organism>
<accession>X0SLW7</accession>
<dbReference type="EMBL" id="BARS01002159">
    <property type="protein sequence ID" value="GAF82068.1"/>
    <property type="molecule type" value="Genomic_DNA"/>
</dbReference>
<reference evidence="1" key="1">
    <citation type="journal article" date="2014" name="Front. Microbiol.">
        <title>High frequency of phylogenetically diverse reductive dehalogenase-homologous genes in deep subseafloor sedimentary metagenomes.</title>
        <authorList>
            <person name="Kawai M."/>
            <person name="Futagami T."/>
            <person name="Toyoda A."/>
            <person name="Takaki Y."/>
            <person name="Nishi S."/>
            <person name="Hori S."/>
            <person name="Arai W."/>
            <person name="Tsubouchi T."/>
            <person name="Morono Y."/>
            <person name="Uchiyama I."/>
            <person name="Ito T."/>
            <person name="Fujiyama A."/>
            <person name="Inagaki F."/>
            <person name="Takami H."/>
        </authorList>
    </citation>
    <scope>NUCLEOTIDE SEQUENCE</scope>
    <source>
        <strain evidence="1">Expedition CK06-06</strain>
    </source>
</reference>
<comment type="caution">
    <text evidence="1">The sequence shown here is derived from an EMBL/GenBank/DDBJ whole genome shotgun (WGS) entry which is preliminary data.</text>
</comment>
<dbReference type="AlphaFoldDB" id="X0SLW7"/>
<feature type="non-terminal residue" evidence="1">
    <location>
        <position position="1"/>
    </location>
</feature>
<name>X0SLW7_9ZZZZ</name>
<sequence>LNLGAVGFDPFADIAAGGELDENMAGLQAKLSAEDYQAMVDILPTLGHVGEGHCHCD</sequence>
<protein>
    <submittedName>
        <fullName evidence="1">Uncharacterized protein</fullName>
    </submittedName>
</protein>
<gene>
    <name evidence="1" type="ORF">S01H1_04047</name>
</gene>
<evidence type="ECO:0000313" key="1">
    <source>
        <dbReference type="EMBL" id="GAF82068.1"/>
    </source>
</evidence>